<proteinExistence type="predicted"/>
<comment type="caution">
    <text evidence="2">The sequence shown here is derived from an EMBL/GenBank/DDBJ whole genome shotgun (WGS) entry which is preliminary data.</text>
</comment>
<dbReference type="InterPro" id="IPR038461">
    <property type="entry name" value="Schlafen_AlbA_2_dom_sf"/>
</dbReference>
<dbReference type="STRING" id="249408.BOO71_0008200"/>
<feature type="domain" description="Schlafen AlbA-2" evidence="1">
    <location>
        <begin position="121"/>
        <end position="264"/>
    </location>
</feature>
<accession>A0A1U7NXC9</accession>
<sequence length="281" mass="29749">MIPAFYPIPRLTATSPDFQPIVQAAARLICTAPEFEALAQAAGLRGVVDGVTDEAGRAALRAELDGRVAHLYGLSESEFTHILGTFPLVAQEVKDAALASFRDLAPPEGDPELVRLVAGGETDRVEFKSSMRVPVDGSPPSKELTAALEGVIVKEVAAFLNAQGGTLLIGVNDAGRGLGLAPDYASSGKIGDRDGFERHLRGVVGTALGQTVAAALAVSFPALDGHEICRVEIPAGTEETFVSVTEKNGQKREALYVRMGNKAEEILSGRDQLKYVRSRWA</sequence>
<dbReference type="EMBL" id="MSTI01000093">
    <property type="protein sequence ID" value="OLV17560.1"/>
    <property type="molecule type" value="Genomic_DNA"/>
</dbReference>
<dbReference type="Proteomes" id="UP000186607">
    <property type="component" value="Unassembled WGS sequence"/>
</dbReference>
<evidence type="ECO:0000259" key="1">
    <source>
        <dbReference type="Pfam" id="PF04326"/>
    </source>
</evidence>
<reference evidence="2 3" key="1">
    <citation type="submission" date="2017-01" db="EMBL/GenBank/DDBJ databases">
        <title>Genome Analysis of Deinococcus marmoris KOPRI26562.</title>
        <authorList>
            <person name="Kim J.H."/>
            <person name="Oh H.-M."/>
        </authorList>
    </citation>
    <scope>NUCLEOTIDE SEQUENCE [LARGE SCALE GENOMIC DNA]</scope>
    <source>
        <strain evidence="2 3">KOPRI26562</strain>
    </source>
</reference>
<dbReference type="InterPro" id="IPR007421">
    <property type="entry name" value="Schlafen_AlbA_2_dom"/>
</dbReference>
<keyword evidence="3" id="KW-1185">Reference proteome</keyword>
<dbReference type="Gene3D" id="3.30.950.30">
    <property type="entry name" value="Schlafen, AAA domain"/>
    <property type="match status" value="1"/>
</dbReference>
<protein>
    <recommendedName>
        <fullName evidence="1">Schlafen AlbA-2 domain-containing protein</fullName>
    </recommendedName>
</protein>
<dbReference type="Pfam" id="PF04326">
    <property type="entry name" value="SLFN_AlbA_2"/>
    <property type="match status" value="1"/>
</dbReference>
<dbReference type="AlphaFoldDB" id="A0A1U7NXC9"/>
<organism evidence="2 3">
    <name type="scientific">Deinococcus marmoris</name>
    <dbReference type="NCBI Taxonomy" id="249408"/>
    <lineage>
        <taxon>Bacteria</taxon>
        <taxon>Thermotogati</taxon>
        <taxon>Deinococcota</taxon>
        <taxon>Deinococci</taxon>
        <taxon>Deinococcales</taxon>
        <taxon>Deinococcaceae</taxon>
        <taxon>Deinococcus</taxon>
    </lineage>
</organism>
<evidence type="ECO:0000313" key="3">
    <source>
        <dbReference type="Proteomes" id="UP000186607"/>
    </source>
</evidence>
<name>A0A1U7NXC9_9DEIO</name>
<gene>
    <name evidence="2" type="ORF">BOO71_0008200</name>
</gene>
<evidence type="ECO:0000313" key="2">
    <source>
        <dbReference type="EMBL" id="OLV17560.1"/>
    </source>
</evidence>